<keyword evidence="2" id="KW-1185">Reference proteome</keyword>
<reference evidence="1" key="1">
    <citation type="journal article" date="2022" name="Int. J. Mol. Sci.">
        <title>Draft Genome of Tanacetum Coccineum: Genomic Comparison of Closely Related Tanacetum-Family Plants.</title>
        <authorList>
            <person name="Yamashiro T."/>
            <person name="Shiraishi A."/>
            <person name="Nakayama K."/>
            <person name="Satake H."/>
        </authorList>
    </citation>
    <scope>NUCLEOTIDE SEQUENCE</scope>
</reference>
<name>A0ABQ4YUI2_9ASTR</name>
<accession>A0ABQ4YUI2</accession>
<organism evidence="1 2">
    <name type="scientific">Tanacetum coccineum</name>
    <dbReference type="NCBI Taxonomy" id="301880"/>
    <lineage>
        <taxon>Eukaryota</taxon>
        <taxon>Viridiplantae</taxon>
        <taxon>Streptophyta</taxon>
        <taxon>Embryophyta</taxon>
        <taxon>Tracheophyta</taxon>
        <taxon>Spermatophyta</taxon>
        <taxon>Magnoliopsida</taxon>
        <taxon>eudicotyledons</taxon>
        <taxon>Gunneridae</taxon>
        <taxon>Pentapetalae</taxon>
        <taxon>asterids</taxon>
        <taxon>campanulids</taxon>
        <taxon>Asterales</taxon>
        <taxon>Asteraceae</taxon>
        <taxon>Asteroideae</taxon>
        <taxon>Anthemideae</taxon>
        <taxon>Anthemidinae</taxon>
        <taxon>Tanacetum</taxon>
    </lineage>
</organism>
<gene>
    <name evidence="1" type="ORF">Tco_0730522</name>
</gene>
<dbReference type="Proteomes" id="UP001151760">
    <property type="component" value="Unassembled WGS sequence"/>
</dbReference>
<dbReference type="EMBL" id="BQNB010010686">
    <property type="protein sequence ID" value="GJS80641.1"/>
    <property type="molecule type" value="Genomic_DNA"/>
</dbReference>
<evidence type="ECO:0000313" key="2">
    <source>
        <dbReference type="Proteomes" id="UP001151760"/>
    </source>
</evidence>
<protein>
    <submittedName>
        <fullName evidence="1">Uncharacterized protein</fullName>
    </submittedName>
</protein>
<comment type="caution">
    <text evidence="1">The sequence shown here is derived from an EMBL/GenBank/DDBJ whole genome shotgun (WGS) entry which is preliminary data.</text>
</comment>
<reference evidence="1" key="2">
    <citation type="submission" date="2022-01" db="EMBL/GenBank/DDBJ databases">
        <authorList>
            <person name="Yamashiro T."/>
            <person name="Shiraishi A."/>
            <person name="Satake H."/>
            <person name="Nakayama K."/>
        </authorList>
    </citation>
    <scope>NUCLEOTIDE SEQUENCE</scope>
</reference>
<evidence type="ECO:0000313" key="1">
    <source>
        <dbReference type="EMBL" id="GJS80641.1"/>
    </source>
</evidence>
<proteinExistence type="predicted"/>
<sequence>MSTDKRIKCTRKRTIVLLCWLRVTTIPENTYHRIQIRGKPLGKLIWDSIQNGPSPHPMVTDAPSDGQTGVNMPRMKLDSEQEVRYVKTAEEGNAACCKAVQKNQSRAKEFSVLSKDKMLLMEAKEKGATLNAEAKAFLANVECTAPYAQPLAMTTTNIL</sequence>